<accession>A0A0F9AGM0</accession>
<sequence>MLVMENEAQKQVRQYEMRLEAQGKRERLENGWYFASQEDIDSIRDE</sequence>
<dbReference type="EMBL" id="LAZR01042828">
    <property type="protein sequence ID" value="KKL08570.1"/>
    <property type="molecule type" value="Genomic_DNA"/>
</dbReference>
<comment type="caution">
    <text evidence="1">The sequence shown here is derived from an EMBL/GenBank/DDBJ whole genome shotgun (WGS) entry which is preliminary data.</text>
</comment>
<evidence type="ECO:0000313" key="1">
    <source>
        <dbReference type="EMBL" id="KKL08570.1"/>
    </source>
</evidence>
<protein>
    <submittedName>
        <fullName evidence="1">Uncharacterized protein</fullName>
    </submittedName>
</protein>
<organism evidence="1">
    <name type="scientific">marine sediment metagenome</name>
    <dbReference type="NCBI Taxonomy" id="412755"/>
    <lineage>
        <taxon>unclassified sequences</taxon>
        <taxon>metagenomes</taxon>
        <taxon>ecological metagenomes</taxon>
    </lineage>
</organism>
<gene>
    <name evidence="1" type="ORF">LCGC14_2574550</name>
</gene>
<reference evidence="1" key="1">
    <citation type="journal article" date="2015" name="Nature">
        <title>Complex archaea that bridge the gap between prokaryotes and eukaryotes.</title>
        <authorList>
            <person name="Spang A."/>
            <person name="Saw J.H."/>
            <person name="Jorgensen S.L."/>
            <person name="Zaremba-Niedzwiedzka K."/>
            <person name="Martijn J."/>
            <person name="Lind A.E."/>
            <person name="van Eijk R."/>
            <person name="Schleper C."/>
            <person name="Guy L."/>
            <person name="Ettema T.J."/>
        </authorList>
    </citation>
    <scope>NUCLEOTIDE SEQUENCE</scope>
</reference>
<dbReference type="AlphaFoldDB" id="A0A0F9AGM0"/>
<name>A0A0F9AGM0_9ZZZZ</name>
<proteinExistence type="predicted"/>